<feature type="region of interest" description="Disordered" evidence="5">
    <location>
        <begin position="576"/>
        <end position="635"/>
    </location>
</feature>
<dbReference type="GO" id="GO:0006508">
    <property type="term" value="P:proteolysis"/>
    <property type="evidence" value="ECO:0007669"/>
    <property type="project" value="UniProtKB-KW"/>
</dbReference>
<name>A0AA88J5N6_FICCA</name>
<organism evidence="7 8">
    <name type="scientific">Ficus carica</name>
    <name type="common">Common fig</name>
    <dbReference type="NCBI Taxonomy" id="3494"/>
    <lineage>
        <taxon>Eukaryota</taxon>
        <taxon>Viridiplantae</taxon>
        <taxon>Streptophyta</taxon>
        <taxon>Embryophyta</taxon>
        <taxon>Tracheophyta</taxon>
        <taxon>Spermatophyta</taxon>
        <taxon>Magnoliopsida</taxon>
        <taxon>eudicotyledons</taxon>
        <taxon>Gunneridae</taxon>
        <taxon>Pentapetalae</taxon>
        <taxon>rosids</taxon>
        <taxon>fabids</taxon>
        <taxon>Rosales</taxon>
        <taxon>Moraceae</taxon>
        <taxon>Ficeae</taxon>
        <taxon>Ficus</taxon>
    </lineage>
</organism>
<dbReference type="GO" id="GO:0008234">
    <property type="term" value="F:cysteine-type peptidase activity"/>
    <property type="evidence" value="ECO:0007669"/>
    <property type="project" value="InterPro"/>
</dbReference>
<feature type="compositionally biased region" description="Basic and acidic residues" evidence="5">
    <location>
        <begin position="401"/>
        <end position="410"/>
    </location>
</feature>
<feature type="region of interest" description="Disordered" evidence="5">
    <location>
        <begin position="398"/>
        <end position="490"/>
    </location>
</feature>
<evidence type="ECO:0000256" key="1">
    <source>
        <dbReference type="ARBA" id="ARBA00005234"/>
    </source>
</evidence>
<keyword evidence="3" id="KW-0378">Hydrolase</keyword>
<dbReference type="PANTHER" id="PTHR48449">
    <property type="entry name" value="DUF1985 DOMAIN-CONTAINING PROTEIN"/>
    <property type="match status" value="1"/>
</dbReference>
<protein>
    <recommendedName>
        <fullName evidence="6">Ubiquitin-like protease family profile domain-containing protein</fullName>
    </recommendedName>
</protein>
<gene>
    <name evidence="7" type="ORF">TIFTF001_030933</name>
</gene>
<dbReference type="InterPro" id="IPR003653">
    <property type="entry name" value="Peptidase_C48_C"/>
</dbReference>
<proteinExistence type="inferred from homology"/>
<evidence type="ECO:0000313" key="7">
    <source>
        <dbReference type="EMBL" id="GMN61851.1"/>
    </source>
</evidence>
<feature type="coiled-coil region" evidence="4">
    <location>
        <begin position="362"/>
        <end position="396"/>
    </location>
</feature>
<dbReference type="AlphaFoldDB" id="A0AA88J5N6"/>
<feature type="region of interest" description="Disordered" evidence="5">
    <location>
        <begin position="524"/>
        <end position="563"/>
    </location>
</feature>
<evidence type="ECO:0000256" key="4">
    <source>
        <dbReference type="SAM" id="Coils"/>
    </source>
</evidence>
<dbReference type="EMBL" id="BTGU01000118">
    <property type="protein sequence ID" value="GMN61851.1"/>
    <property type="molecule type" value="Genomic_DNA"/>
</dbReference>
<keyword evidence="8" id="KW-1185">Reference proteome</keyword>
<comment type="caution">
    <text evidence="7">The sequence shown here is derived from an EMBL/GenBank/DDBJ whole genome shotgun (WGS) entry which is preliminary data.</text>
</comment>
<evidence type="ECO:0000256" key="5">
    <source>
        <dbReference type="SAM" id="MobiDB-lite"/>
    </source>
</evidence>
<dbReference type="Pfam" id="PF09331">
    <property type="entry name" value="DUF1985"/>
    <property type="match status" value="1"/>
</dbReference>
<evidence type="ECO:0000313" key="8">
    <source>
        <dbReference type="Proteomes" id="UP001187192"/>
    </source>
</evidence>
<dbReference type="Proteomes" id="UP001187192">
    <property type="component" value="Unassembled WGS sequence"/>
</dbReference>
<keyword evidence="2" id="KW-0645">Protease</keyword>
<dbReference type="PROSITE" id="PS50600">
    <property type="entry name" value="ULP_PROTEASE"/>
    <property type="match status" value="1"/>
</dbReference>
<dbReference type="InterPro" id="IPR038765">
    <property type="entry name" value="Papain-like_cys_pep_sf"/>
</dbReference>
<dbReference type="InterPro" id="IPR015410">
    <property type="entry name" value="DUF1985"/>
</dbReference>
<evidence type="ECO:0000256" key="2">
    <source>
        <dbReference type="ARBA" id="ARBA00022670"/>
    </source>
</evidence>
<keyword evidence="4" id="KW-0175">Coiled coil</keyword>
<feature type="region of interest" description="Disordered" evidence="5">
    <location>
        <begin position="333"/>
        <end position="356"/>
    </location>
</feature>
<feature type="domain" description="Ubiquitin-like protease family profile" evidence="6">
    <location>
        <begin position="678"/>
        <end position="909"/>
    </location>
</feature>
<reference evidence="7" key="1">
    <citation type="submission" date="2023-07" db="EMBL/GenBank/DDBJ databases">
        <title>draft genome sequence of fig (Ficus carica).</title>
        <authorList>
            <person name="Takahashi T."/>
            <person name="Nishimura K."/>
        </authorList>
    </citation>
    <scope>NUCLEOTIDE SEQUENCE</scope>
</reference>
<dbReference type="Gene3D" id="3.40.395.10">
    <property type="entry name" value="Adenoviral Proteinase, Chain A"/>
    <property type="match status" value="1"/>
</dbReference>
<accession>A0AA88J5N6</accession>
<feature type="compositionally biased region" description="Basic and acidic residues" evidence="5">
    <location>
        <begin position="543"/>
        <end position="563"/>
    </location>
</feature>
<dbReference type="Pfam" id="PF02902">
    <property type="entry name" value="Peptidase_C48"/>
    <property type="match status" value="1"/>
</dbReference>
<evidence type="ECO:0000259" key="6">
    <source>
        <dbReference type="PROSITE" id="PS50600"/>
    </source>
</evidence>
<sequence length="909" mass="103798">MKRQHQEVDQYPSKYEEITKYEESQYVRLVPDSEITRAKINTFVNIPETLRKLCQWLSPRQYEAVKQQPCIKHFLQLDTLGWSGQIFHNIVMRLMSHRPMDDALYFDFGQAVCRFSINEFCLLTGMKCEGSTYLRTVDSRLIARYFSTLRGVSRENLEVQMANAKFDDDDDAVKLSLLYIIFSIPLSNASSVKIDPKFFALADDLDAFNFFPWGVLSWEATRAAICHTVDNRISSKRRPLKKYDKVHYSLPGFPHALIVWAYETLPSIASKFTTKYEPSIPRMTSWTTKQDVRFDDVVVAFTTLVEEENNDLVVMPTEEELKNPCIARLYSKSPTGPALLPPPKSSVPRPSTDTSSEWREFQIEVRGQVASMNKKLEDLKREQKQSNKLLRRLIKMMSATKSEEKGEGKAEPAPPVSSAHEINAEKAELATNSEEKGEGKAEPAPPVSSAHEINSTEEAELATPSEEKVEGKAEPTPPVSSAHEINADRTELDAMKTTSPDIGLVADIGVQAAMEFLTGDKVVVSPEDTENDKNQTNIVPTKQVDEGERIPEEEGECIESKDEKVEDEIILSKLVSKVAEPGNDDSSDIPKKKRARLSRLGQRTARPMIDVGSPSKDPPLQRNALPRGLDEEPPKEQLEEFREWMKKGLLKRTPPGKRPQRYGAKYETLDKPHNLGIMAVENKTWYYELANSEIWLWDEHIDVAFYYLRKKIRQFPEIEKRKVTMMDTIFSAKVRGLWSVYQSAPDKFDWASCESLLGLMLGVRVQRGASWFDVNTVLIPIHFDDLKHWALVKIELTNWTIEVYDSLQHEGPHNSKVRGGVDAFSKFIPMLAERLSLFALKPREPPGTYPIPVTIMADIPCQGNGDVRYWVIHDRMQMFREWMACYLWGHARRKTEGEFKSDDEVDTDF</sequence>
<evidence type="ECO:0000256" key="3">
    <source>
        <dbReference type="ARBA" id="ARBA00022801"/>
    </source>
</evidence>
<comment type="similarity">
    <text evidence="1">Belongs to the peptidase C48 family.</text>
</comment>
<dbReference type="SUPFAM" id="SSF54001">
    <property type="entry name" value="Cysteine proteinases"/>
    <property type="match status" value="1"/>
</dbReference>
<dbReference type="PANTHER" id="PTHR48449:SF1">
    <property type="entry name" value="DUF1985 DOMAIN-CONTAINING PROTEIN"/>
    <property type="match status" value="1"/>
</dbReference>
<feature type="compositionally biased region" description="Basic and acidic residues" evidence="5">
    <location>
        <begin position="422"/>
        <end position="441"/>
    </location>
</feature>